<organism evidence="1 2">
    <name type="scientific">Monilinia fructicola</name>
    <name type="common">Brown rot fungus</name>
    <name type="synonym">Ciboria fructicola</name>
    <dbReference type="NCBI Taxonomy" id="38448"/>
    <lineage>
        <taxon>Eukaryota</taxon>
        <taxon>Fungi</taxon>
        <taxon>Dikarya</taxon>
        <taxon>Ascomycota</taxon>
        <taxon>Pezizomycotina</taxon>
        <taxon>Leotiomycetes</taxon>
        <taxon>Helotiales</taxon>
        <taxon>Sclerotiniaceae</taxon>
        <taxon>Monilinia</taxon>
    </lineage>
</organism>
<proteinExistence type="predicted"/>
<sequence>MNPIPQKKFVKKFIPSSFELPNFEPTTSYTTRLQPFPPSFFQSHSSCLFRLVSFVQTRSARLLVKMHLMYTLDPAGKRVYTLKKVIGAEVTKSGAPGSIFAR</sequence>
<dbReference type="Gene3D" id="4.10.80.300">
    <property type="match status" value="1"/>
</dbReference>
<protein>
    <submittedName>
        <fullName evidence="1">Uncharacterized protein</fullName>
    </submittedName>
</protein>
<keyword evidence="2" id="KW-1185">Reference proteome</keyword>
<dbReference type="AlphaFoldDB" id="A0A5M9J9X0"/>
<evidence type="ECO:0000313" key="2">
    <source>
        <dbReference type="Proteomes" id="UP000322873"/>
    </source>
</evidence>
<dbReference type="Proteomes" id="UP000322873">
    <property type="component" value="Unassembled WGS sequence"/>
</dbReference>
<accession>A0A5M9J9X0</accession>
<evidence type="ECO:0000313" key="1">
    <source>
        <dbReference type="EMBL" id="KAA8564669.1"/>
    </source>
</evidence>
<dbReference type="EMBL" id="VICG01000015">
    <property type="protein sequence ID" value="KAA8564669.1"/>
    <property type="molecule type" value="Genomic_DNA"/>
</dbReference>
<reference evidence="1 2" key="1">
    <citation type="submission" date="2019-06" db="EMBL/GenBank/DDBJ databases">
        <title>Genome Sequence of the Brown Rot Fungal Pathogen Monilinia fructicola.</title>
        <authorList>
            <person name="De Miccolis Angelini R.M."/>
            <person name="Landi L."/>
            <person name="Abate D."/>
            <person name="Pollastro S."/>
            <person name="Romanazzi G."/>
            <person name="Faretra F."/>
        </authorList>
    </citation>
    <scope>NUCLEOTIDE SEQUENCE [LARGE SCALE GENOMIC DNA]</scope>
    <source>
        <strain evidence="1 2">Mfrc123</strain>
    </source>
</reference>
<comment type="caution">
    <text evidence="1">The sequence shown here is derived from an EMBL/GenBank/DDBJ whole genome shotgun (WGS) entry which is preliminary data.</text>
</comment>
<name>A0A5M9J9X0_MONFR</name>
<gene>
    <name evidence="1" type="ORF">EYC84_011576</name>
</gene>